<dbReference type="Pfam" id="PF00672">
    <property type="entry name" value="HAMP"/>
    <property type="match status" value="1"/>
</dbReference>
<evidence type="ECO:0000256" key="1">
    <source>
        <dbReference type="ARBA" id="ARBA00004236"/>
    </source>
</evidence>
<dbReference type="SMART" id="SM00304">
    <property type="entry name" value="HAMP"/>
    <property type="match status" value="1"/>
</dbReference>
<dbReference type="Pfam" id="PF00015">
    <property type="entry name" value="MCPsignal"/>
    <property type="match status" value="1"/>
</dbReference>
<evidence type="ECO:0000256" key="8">
    <source>
        <dbReference type="SAM" id="Phobius"/>
    </source>
</evidence>
<dbReference type="CDD" id="cd11386">
    <property type="entry name" value="MCP_signal"/>
    <property type="match status" value="1"/>
</dbReference>
<feature type="coiled-coil region" evidence="7">
    <location>
        <begin position="641"/>
        <end position="696"/>
    </location>
</feature>
<comment type="subcellular location">
    <subcellularLocation>
        <location evidence="1">Cell membrane</location>
    </subcellularLocation>
</comment>
<evidence type="ECO:0000256" key="7">
    <source>
        <dbReference type="SAM" id="Coils"/>
    </source>
</evidence>
<dbReference type="PANTHER" id="PTHR32089:SF112">
    <property type="entry name" value="LYSOZYME-LIKE PROTEIN-RELATED"/>
    <property type="match status" value="1"/>
</dbReference>
<dbReference type="SMART" id="SM00283">
    <property type="entry name" value="MA"/>
    <property type="match status" value="1"/>
</dbReference>
<feature type="transmembrane region" description="Helical" evidence="8">
    <location>
        <begin position="323"/>
        <end position="347"/>
    </location>
</feature>
<dbReference type="InterPro" id="IPR004089">
    <property type="entry name" value="MCPsignal_dom"/>
</dbReference>
<dbReference type="EMBL" id="JACHEQ010000010">
    <property type="protein sequence ID" value="MBB5356045.1"/>
    <property type="molecule type" value="Genomic_DNA"/>
</dbReference>
<dbReference type="InterPro" id="IPR003660">
    <property type="entry name" value="HAMP_dom"/>
</dbReference>
<feature type="domain" description="Methyl-accepting transducer" evidence="9">
    <location>
        <begin position="416"/>
        <end position="680"/>
    </location>
</feature>
<keyword evidence="4 6" id="KW-0807">Transducer</keyword>
<gene>
    <name evidence="11" type="ORF">HNR43_002025</name>
</gene>
<keyword evidence="8" id="KW-0812">Transmembrane</keyword>
<accession>A0A7W8JFI2</accession>
<evidence type="ECO:0000256" key="3">
    <source>
        <dbReference type="ARBA" id="ARBA00023136"/>
    </source>
</evidence>
<keyword evidence="12" id="KW-1185">Reference proteome</keyword>
<dbReference type="AlphaFoldDB" id="A0A7W8JFI2"/>
<dbReference type="PROSITE" id="PS50111">
    <property type="entry name" value="CHEMOTAXIS_TRANSDUC_2"/>
    <property type="match status" value="1"/>
</dbReference>
<feature type="transmembrane region" description="Helical" evidence="8">
    <location>
        <begin position="22"/>
        <end position="45"/>
    </location>
</feature>
<comment type="caution">
    <text evidence="11">The sequence shown here is derived from an EMBL/GenBank/DDBJ whole genome shotgun (WGS) entry which is preliminary data.</text>
</comment>
<dbReference type="PROSITE" id="PS50885">
    <property type="entry name" value="HAMP"/>
    <property type="match status" value="1"/>
</dbReference>
<dbReference type="RefSeq" id="WP_183243509.1">
    <property type="nucleotide sequence ID" value="NZ_JACHEQ010000010.1"/>
</dbReference>
<proteinExistence type="inferred from homology"/>
<protein>
    <submittedName>
        <fullName evidence="11">Methyl-accepting chemotaxis protein</fullName>
    </submittedName>
</protein>
<dbReference type="Gene3D" id="6.10.340.10">
    <property type="match status" value="1"/>
</dbReference>
<dbReference type="GO" id="GO:0007165">
    <property type="term" value="P:signal transduction"/>
    <property type="evidence" value="ECO:0007669"/>
    <property type="project" value="UniProtKB-KW"/>
</dbReference>
<comment type="similarity">
    <text evidence="5">Belongs to the methyl-accepting chemotaxis (MCP) protein family.</text>
</comment>
<dbReference type="SUPFAM" id="SSF58104">
    <property type="entry name" value="Methyl-accepting chemotaxis protein (MCP) signaling domain"/>
    <property type="match status" value="1"/>
</dbReference>
<evidence type="ECO:0000313" key="11">
    <source>
        <dbReference type="EMBL" id="MBB5356045.1"/>
    </source>
</evidence>
<dbReference type="PANTHER" id="PTHR32089">
    <property type="entry name" value="METHYL-ACCEPTING CHEMOTAXIS PROTEIN MCPB"/>
    <property type="match status" value="1"/>
</dbReference>
<keyword evidence="2" id="KW-1003">Cell membrane</keyword>
<keyword evidence="7" id="KW-0175">Coiled coil</keyword>
<organism evidence="11 12">
    <name type="scientific">Anoxybacillus mongoliensis</name>
    <dbReference type="NCBI Taxonomy" id="452565"/>
    <lineage>
        <taxon>Bacteria</taxon>
        <taxon>Bacillati</taxon>
        <taxon>Bacillota</taxon>
        <taxon>Bacilli</taxon>
        <taxon>Bacillales</taxon>
        <taxon>Anoxybacillaceae</taxon>
        <taxon>Anoxybacillus</taxon>
    </lineage>
</organism>
<keyword evidence="8" id="KW-1133">Transmembrane helix</keyword>
<dbReference type="GO" id="GO:0005886">
    <property type="term" value="C:plasma membrane"/>
    <property type="evidence" value="ECO:0007669"/>
    <property type="project" value="UniProtKB-SubCell"/>
</dbReference>
<keyword evidence="3 8" id="KW-0472">Membrane</keyword>
<evidence type="ECO:0000259" key="10">
    <source>
        <dbReference type="PROSITE" id="PS50885"/>
    </source>
</evidence>
<evidence type="ECO:0000256" key="6">
    <source>
        <dbReference type="PROSITE-ProRule" id="PRU00284"/>
    </source>
</evidence>
<evidence type="ECO:0000313" key="12">
    <source>
        <dbReference type="Proteomes" id="UP000583699"/>
    </source>
</evidence>
<name>A0A7W8JFI2_9BACL</name>
<feature type="domain" description="HAMP" evidence="10">
    <location>
        <begin position="345"/>
        <end position="397"/>
    </location>
</feature>
<evidence type="ECO:0000256" key="4">
    <source>
        <dbReference type="ARBA" id="ARBA00023224"/>
    </source>
</evidence>
<evidence type="ECO:0000256" key="2">
    <source>
        <dbReference type="ARBA" id="ARBA00022475"/>
    </source>
</evidence>
<sequence length="702" mass="78922">MDGAMFTFGKKLLNRLPFSKKFVLLATIFMFTLFAVSVLYLRLLIHKETFIEKEQQGIAYIAPMMDAMYGIQKHREHTTTVLLGHGNEASVAEAQKMIKKSMTMMQTVHKQQQASFIEEEQWKQLLQQMNDIQENWKTFTVSEATKRHNALIYDLQKMLLHVADRSNVSLDNDMNNHYLARLVVEQVPLLTETIGGAQSFAAELTLKSELYEIERSKMTYWTNVLETAMQTVSRSTAPLFVDDEPLRKKVQQYNDVISTDLLSMVSLFQREFLQTNQISLTSVELYEKTNGAFEKLHELSRFSLDAFQNHLQHEYEVIMFEKWVTIGAGALAVAVVIYLFIAFYMAVREQIATIEQASMQAASGDLTVQLSVMSNDEFARIAQSFQSLITSFRSMIGANQQLTHDVSASAHELTAITEEAAHAMEQVGATMEEVAAGSSKQRMWAQQNVEAVHTLVDDTNYILSRSQQAAEAARAMTSEAEKGTAAMDKMIEQMKTMNDFITQSSEWIQALHQRSAHIAQMATMITNIADQTNLLALNAAIEAARAGEHGRGFAVVADEVRKLAEQSSLSAKQIRELLQEVQTDTSQSVEAMQQVRHESEKSMTLAREADQTFDRIQQTTNEVMVQMDDVAQKIAVMTSAFDDLALTMKETETIAQEAERQTQTAAAAHEQLLSAVQEIAANVQTLSDKAQHLAEKGKQFIV</sequence>
<evidence type="ECO:0000256" key="5">
    <source>
        <dbReference type="ARBA" id="ARBA00029447"/>
    </source>
</evidence>
<dbReference type="CDD" id="cd06225">
    <property type="entry name" value="HAMP"/>
    <property type="match status" value="1"/>
</dbReference>
<evidence type="ECO:0000259" key="9">
    <source>
        <dbReference type="PROSITE" id="PS50111"/>
    </source>
</evidence>
<reference evidence="11 12" key="1">
    <citation type="submission" date="2020-08" db="EMBL/GenBank/DDBJ databases">
        <title>Genomic Encyclopedia of Type Strains, Phase IV (KMG-IV): sequencing the most valuable type-strain genomes for metagenomic binning, comparative biology and taxonomic classification.</title>
        <authorList>
            <person name="Goeker M."/>
        </authorList>
    </citation>
    <scope>NUCLEOTIDE SEQUENCE [LARGE SCALE GENOMIC DNA]</scope>
    <source>
        <strain evidence="11 12">DSM 19169</strain>
    </source>
</reference>
<dbReference type="Proteomes" id="UP000583699">
    <property type="component" value="Unassembled WGS sequence"/>
</dbReference>
<dbReference type="Gene3D" id="1.10.287.950">
    <property type="entry name" value="Methyl-accepting chemotaxis protein"/>
    <property type="match status" value="1"/>
</dbReference>